<keyword evidence="2" id="KW-1185">Reference proteome</keyword>
<gene>
    <name evidence="1" type="ORF">CANTEDRAFT_117014</name>
</gene>
<dbReference type="Proteomes" id="UP000000707">
    <property type="component" value="Unassembled WGS sequence"/>
</dbReference>
<organism evidence="2">
    <name type="scientific">Candida tenuis (strain ATCC 10573 / BCRC 21748 / CBS 615 / JCM 9827 / NBRC 10315 / NRRL Y-1498 / VKM Y-70)</name>
    <name type="common">Yeast</name>
    <name type="synonym">Yamadazyma tenuis</name>
    <dbReference type="NCBI Taxonomy" id="590646"/>
    <lineage>
        <taxon>Eukaryota</taxon>
        <taxon>Fungi</taxon>
        <taxon>Dikarya</taxon>
        <taxon>Ascomycota</taxon>
        <taxon>Saccharomycotina</taxon>
        <taxon>Pichiomycetes</taxon>
        <taxon>Debaryomycetaceae</taxon>
        <taxon>Yamadazyma</taxon>
    </lineage>
</organism>
<reference evidence="1 2" key="1">
    <citation type="journal article" date="2011" name="Proc. Natl. Acad. Sci. U.S.A.">
        <title>Comparative genomics of xylose-fermenting fungi for enhanced biofuel production.</title>
        <authorList>
            <person name="Wohlbach D.J."/>
            <person name="Kuo A."/>
            <person name="Sato T.K."/>
            <person name="Potts K.M."/>
            <person name="Salamov A.A."/>
            <person name="LaButti K.M."/>
            <person name="Sun H."/>
            <person name="Clum A."/>
            <person name="Pangilinan J.L."/>
            <person name="Lindquist E.A."/>
            <person name="Lucas S."/>
            <person name="Lapidus A."/>
            <person name="Jin M."/>
            <person name="Gunawan C."/>
            <person name="Balan V."/>
            <person name="Dale B.E."/>
            <person name="Jeffries T.W."/>
            <person name="Zinkel R."/>
            <person name="Barry K.W."/>
            <person name="Grigoriev I.V."/>
            <person name="Gasch A.P."/>
        </authorList>
    </citation>
    <scope>NUCLEOTIDE SEQUENCE [LARGE SCALE GENOMIC DNA]</scope>
    <source>
        <strain evidence="2">ATCC 10573 / BCRC 21748 / CBS 615 / JCM 9827 / NBRC 10315 / NRRL Y-1498 / VKM Y-70</strain>
    </source>
</reference>
<dbReference type="EMBL" id="GL996530">
    <property type="protein sequence ID" value="EGV59917.1"/>
    <property type="molecule type" value="Genomic_DNA"/>
</dbReference>
<sequence length="58" mass="6510">METLRAGKFCSTISSSISSVSSAPQPPSLQSYATNTEQYRHPTSKLDRKIYWRVSKDS</sequence>
<proteinExistence type="predicted"/>
<dbReference type="HOGENOM" id="CLU_2978921_0_0_1"/>
<dbReference type="AlphaFoldDB" id="G3BFW7"/>
<name>G3BFW7_CANTC</name>
<accession>G3BFW7</accession>
<evidence type="ECO:0000313" key="1">
    <source>
        <dbReference type="EMBL" id="EGV59917.1"/>
    </source>
</evidence>
<protein>
    <submittedName>
        <fullName evidence="1">Uncharacterized protein</fullName>
    </submittedName>
</protein>
<evidence type="ECO:0000313" key="2">
    <source>
        <dbReference type="Proteomes" id="UP000000707"/>
    </source>
</evidence>